<dbReference type="PANTHER" id="PTHR33022:SF21">
    <property type="entry name" value="UBIQUITIN-LIKE PROTEASE FAMILY PROFILE DOMAIN-CONTAINING PROTEIN"/>
    <property type="match status" value="1"/>
</dbReference>
<feature type="compositionally biased region" description="Basic and acidic residues" evidence="1">
    <location>
        <begin position="96"/>
        <end position="105"/>
    </location>
</feature>
<sequence>MRITGFYERDDIDFSSKAYLNKSDVDPLGLVLNHNCVKSSFIDSGIYMVSFAEYLADKKEIPQADLDIGAHRSRLAFLFYSYGMAKKIYGYESEGEDTKRDEKAIKTPTKKRKTRSIE</sequence>
<reference evidence="2" key="1">
    <citation type="submission" date="2020-01" db="EMBL/GenBank/DDBJ databases">
        <title>The Celery Genome Sequence Reveals Sequential Paleo-tetraploidization, Resistance Gene Elimination, Karyotype Evolution, and Functional Innovation in Apiales.</title>
        <authorList>
            <person name="Song X."/>
        </authorList>
    </citation>
    <scope>NUCLEOTIDE SEQUENCE</scope>
    <source>
        <tissue evidence="2">Leaf</tissue>
    </source>
</reference>
<gene>
    <name evidence="2" type="ORF">AG4045_016316</name>
</gene>
<dbReference type="PANTHER" id="PTHR33022">
    <property type="entry name" value="DUF1985 DOMAIN-CONTAINING PROTEIN"/>
    <property type="match status" value="1"/>
</dbReference>
<evidence type="ECO:0000313" key="2">
    <source>
        <dbReference type="EMBL" id="KAF1001554.1"/>
    </source>
</evidence>
<dbReference type="AlphaFoldDB" id="A0A6L5BBZ8"/>
<evidence type="ECO:0000256" key="1">
    <source>
        <dbReference type="SAM" id="MobiDB-lite"/>
    </source>
</evidence>
<feature type="compositionally biased region" description="Basic residues" evidence="1">
    <location>
        <begin position="108"/>
        <end position="118"/>
    </location>
</feature>
<proteinExistence type="predicted"/>
<evidence type="ECO:0000313" key="3">
    <source>
        <dbReference type="Proteomes" id="UP000593563"/>
    </source>
</evidence>
<dbReference type="Proteomes" id="UP000593563">
    <property type="component" value="Unassembled WGS sequence"/>
</dbReference>
<organism evidence="2 3">
    <name type="scientific">Apium graveolens</name>
    <name type="common">Celery</name>
    <dbReference type="NCBI Taxonomy" id="4045"/>
    <lineage>
        <taxon>Eukaryota</taxon>
        <taxon>Viridiplantae</taxon>
        <taxon>Streptophyta</taxon>
        <taxon>Embryophyta</taxon>
        <taxon>Tracheophyta</taxon>
        <taxon>Spermatophyta</taxon>
        <taxon>Magnoliopsida</taxon>
        <taxon>eudicotyledons</taxon>
        <taxon>Gunneridae</taxon>
        <taxon>Pentapetalae</taxon>
        <taxon>asterids</taxon>
        <taxon>campanulids</taxon>
        <taxon>Apiales</taxon>
        <taxon>Apiaceae</taxon>
        <taxon>Apioideae</taxon>
        <taxon>apioid superclade</taxon>
        <taxon>Apieae</taxon>
        <taxon>Apium</taxon>
    </lineage>
</organism>
<protein>
    <submittedName>
        <fullName evidence="2">Uncharacterized protein</fullName>
    </submittedName>
</protein>
<feature type="region of interest" description="Disordered" evidence="1">
    <location>
        <begin position="93"/>
        <end position="118"/>
    </location>
</feature>
<dbReference type="EMBL" id="WRXP01003833">
    <property type="protein sequence ID" value="KAF1001554.1"/>
    <property type="molecule type" value="Genomic_DNA"/>
</dbReference>
<comment type="caution">
    <text evidence="2">The sequence shown here is derived from an EMBL/GenBank/DDBJ whole genome shotgun (WGS) entry which is preliminary data.</text>
</comment>
<keyword evidence="3" id="KW-1185">Reference proteome</keyword>
<accession>A0A6L5BBZ8</accession>
<name>A0A6L5BBZ8_APIGR</name>